<dbReference type="PROSITE" id="PS00455">
    <property type="entry name" value="AMP_BINDING"/>
    <property type="match status" value="1"/>
</dbReference>
<dbReference type="PANTHER" id="PTHR43439">
    <property type="entry name" value="PHENYLACETATE-COENZYME A LIGASE"/>
    <property type="match status" value="1"/>
</dbReference>
<evidence type="ECO:0000313" key="4">
    <source>
        <dbReference type="EMBL" id="KAK0614837.1"/>
    </source>
</evidence>
<protein>
    <recommendedName>
        <fullName evidence="3">AMP-dependent synthetase/ligase domain-containing protein</fullName>
    </recommendedName>
</protein>
<accession>A0AA39WG98</accession>
<dbReference type="InterPro" id="IPR042099">
    <property type="entry name" value="ANL_N_sf"/>
</dbReference>
<organism evidence="4 5">
    <name type="scientific">Bombardia bombarda</name>
    <dbReference type="NCBI Taxonomy" id="252184"/>
    <lineage>
        <taxon>Eukaryota</taxon>
        <taxon>Fungi</taxon>
        <taxon>Dikarya</taxon>
        <taxon>Ascomycota</taxon>
        <taxon>Pezizomycotina</taxon>
        <taxon>Sordariomycetes</taxon>
        <taxon>Sordariomycetidae</taxon>
        <taxon>Sordariales</taxon>
        <taxon>Lasiosphaeriaceae</taxon>
        <taxon>Bombardia</taxon>
    </lineage>
</organism>
<dbReference type="AlphaFoldDB" id="A0AA39WG98"/>
<dbReference type="InterPro" id="IPR020845">
    <property type="entry name" value="AMP-binding_CS"/>
</dbReference>
<evidence type="ECO:0000313" key="5">
    <source>
        <dbReference type="Proteomes" id="UP001174934"/>
    </source>
</evidence>
<dbReference type="EMBL" id="JAULSR010000007">
    <property type="protein sequence ID" value="KAK0614837.1"/>
    <property type="molecule type" value="Genomic_DNA"/>
</dbReference>
<keyword evidence="1" id="KW-0596">Phosphopantetheine</keyword>
<feature type="domain" description="AMP-dependent synthetase/ligase" evidence="3">
    <location>
        <begin position="21"/>
        <end position="348"/>
    </location>
</feature>
<gene>
    <name evidence="4" type="ORF">B0T17DRAFT_498430</name>
</gene>
<dbReference type="InterPro" id="IPR000873">
    <property type="entry name" value="AMP-dep_synth/lig_dom"/>
</dbReference>
<feature type="non-terminal residue" evidence="4">
    <location>
        <position position="541"/>
    </location>
</feature>
<keyword evidence="5" id="KW-1185">Reference proteome</keyword>
<proteinExistence type="predicted"/>
<comment type="caution">
    <text evidence="4">The sequence shown here is derived from an EMBL/GenBank/DDBJ whole genome shotgun (WGS) entry which is preliminary data.</text>
</comment>
<reference evidence="4" key="1">
    <citation type="submission" date="2023-06" db="EMBL/GenBank/DDBJ databases">
        <title>Genome-scale phylogeny and comparative genomics of the fungal order Sordariales.</title>
        <authorList>
            <consortium name="Lawrence Berkeley National Laboratory"/>
            <person name="Hensen N."/>
            <person name="Bonometti L."/>
            <person name="Westerberg I."/>
            <person name="Brannstrom I.O."/>
            <person name="Guillou S."/>
            <person name="Cros-Aarteil S."/>
            <person name="Calhoun S."/>
            <person name="Haridas S."/>
            <person name="Kuo A."/>
            <person name="Mondo S."/>
            <person name="Pangilinan J."/>
            <person name="Riley R."/>
            <person name="LaButti K."/>
            <person name="Andreopoulos B."/>
            <person name="Lipzen A."/>
            <person name="Chen C."/>
            <person name="Yanf M."/>
            <person name="Daum C."/>
            <person name="Ng V."/>
            <person name="Clum A."/>
            <person name="Steindorff A."/>
            <person name="Ohm R."/>
            <person name="Martin F."/>
            <person name="Silar P."/>
            <person name="Natvig D."/>
            <person name="Lalanne C."/>
            <person name="Gautier V."/>
            <person name="Ament-velasquez S.L."/>
            <person name="Kruys A."/>
            <person name="Hutchinson M.I."/>
            <person name="Powell A.J."/>
            <person name="Barry K."/>
            <person name="Miller A.N."/>
            <person name="Grigoriev I.V."/>
            <person name="Debuchy R."/>
            <person name="Gladieux P."/>
            <person name="Thoren M.H."/>
            <person name="Johannesson H."/>
        </authorList>
    </citation>
    <scope>NUCLEOTIDE SEQUENCE</scope>
    <source>
        <strain evidence="4">SMH3391-2</strain>
    </source>
</reference>
<name>A0AA39WG98_9PEZI</name>
<evidence type="ECO:0000256" key="1">
    <source>
        <dbReference type="ARBA" id="ARBA00022450"/>
    </source>
</evidence>
<dbReference type="InterPro" id="IPR051414">
    <property type="entry name" value="Adenylate-forming_Reductase"/>
</dbReference>
<dbReference type="PANTHER" id="PTHR43439:SF2">
    <property type="entry name" value="ENZYME, PUTATIVE (JCVI)-RELATED"/>
    <property type="match status" value="1"/>
</dbReference>
<dbReference type="Proteomes" id="UP001174934">
    <property type="component" value="Unassembled WGS sequence"/>
</dbReference>
<evidence type="ECO:0000259" key="3">
    <source>
        <dbReference type="Pfam" id="PF00501"/>
    </source>
</evidence>
<dbReference type="Pfam" id="PF00501">
    <property type="entry name" value="AMP-binding"/>
    <property type="match status" value="1"/>
</dbReference>
<dbReference type="Pfam" id="PF23562">
    <property type="entry name" value="AMP-binding_C_3"/>
    <property type="match status" value="1"/>
</dbReference>
<sequence length="541" mass="59610">MGSLPSSGKLGERLLPSVLDELAAKDPDRVLYSMARTNNPAEGFVDITVRAFSRAVDRCAWYIEEKLGRGEGFPTLTYMGPQTCIYPMMVLGCIKTGYKLLLNSPRNTLEQHLYLFEKTDCNTFLVPPNFPLPVVKQILGARQMRVVDVVADINHWIAEDGPAKPYPYNKTFDEAKGEPLVVLHTSGSTGMPKPIVMKHGTCAPMDAYIQLPSLGYKPTIPAACAGERMYVAFPLFHSAGISVTLPAAIYNGFTAVLGPWPPTADVANAVHLHGNVQMSCLAPMTLVDLSKNPQYVENLSRVHTVAFGGGPLPQAVGDVLSQKTHLCSVLGTTECGVLPNQTLDPEDWAYLSYSPIYGHEFRHFSGDLYEMVVVKNPKFELYQGIFHTFPELDEWNMKDLYAKHPTKDDAWLYKGRSDDIIVFSTGEKLNPLDMENIINANPAVSSALIVGLGRFQSSLLVEAVEPPSTDAEKAELLDAIWPSIKAANKESPSHGRILRDMTIFTSADKPMLKAGKGTVQRQMTLDLYADEIDQLYNALEN</sequence>
<dbReference type="Gene3D" id="3.40.50.12780">
    <property type="entry name" value="N-terminal domain of ligase-like"/>
    <property type="match status" value="1"/>
</dbReference>
<dbReference type="SUPFAM" id="SSF56801">
    <property type="entry name" value="Acetyl-CoA synthetase-like"/>
    <property type="match status" value="1"/>
</dbReference>
<evidence type="ECO:0000256" key="2">
    <source>
        <dbReference type="ARBA" id="ARBA00022553"/>
    </source>
</evidence>
<keyword evidence="2" id="KW-0597">Phosphoprotein</keyword>